<sequence>MEIEFDPEKAALNPLNHEGVTFQEAAPVLLDPYALTREDEDATGEPRFVTLGMGGRGRILIVVWTLRGDNPRLISAWKANKPQRSRYEQQF</sequence>
<dbReference type="InterPro" id="IPR007460">
    <property type="entry name" value="BrnT_toxin"/>
</dbReference>
<evidence type="ECO:0000313" key="1">
    <source>
        <dbReference type="EMBL" id="AVR89033.1"/>
    </source>
</evidence>
<keyword evidence="2" id="KW-1185">Reference proteome</keyword>
<dbReference type="OrthoDB" id="9798158at2"/>
<dbReference type="RefSeq" id="WP_107221191.1">
    <property type="nucleotide sequence ID" value="NZ_CP028339.1"/>
</dbReference>
<dbReference type="Pfam" id="PF04365">
    <property type="entry name" value="BrnT_toxin"/>
    <property type="match status" value="1"/>
</dbReference>
<dbReference type="KEGG" id="tak:Tharo_2130"/>
<accession>A0A2R4BPC3</accession>
<organism evidence="1 2">
    <name type="scientific">Thauera aromatica K172</name>
    <dbReference type="NCBI Taxonomy" id="44139"/>
    <lineage>
        <taxon>Bacteria</taxon>
        <taxon>Pseudomonadati</taxon>
        <taxon>Pseudomonadota</taxon>
        <taxon>Betaproteobacteria</taxon>
        <taxon>Rhodocyclales</taxon>
        <taxon>Zoogloeaceae</taxon>
        <taxon>Thauera</taxon>
    </lineage>
</organism>
<dbReference type="InterPro" id="IPR038573">
    <property type="entry name" value="BrnT_sf"/>
</dbReference>
<dbReference type="EMBL" id="CP028339">
    <property type="protein sequence ID" value="AVR89033.1"/>
    <property type="molecule type" value="Genomic_DNA"/>
</dbReference>
<proteinExistence type="predicted"/>
<evidence type="ECO:0000313" key="2">
    <source>
        <dbReference type="Proteomes" id="UP000241885"/>
    </source>
</evidence>
<dbReference type="Gene3D" id="3.10.450.530">
    <property type="entry name" value="Ribonuclease toxin, BrnT, of type II toxin-antitoxin system"/>
    <property type="match status" value="1"/>
</dbReference>
<protein>
    <recommendedName>
        <fullName evidence="3">BrnT family toxin</fullName>
    </recommendedName>
</protein>
<gene>
    <name evidence="1" type="ORF">Tharo_2130</name>
</gene>
<reference evidence="1 2" key="1">
    <citation type="submission" date="2018-03" db="EMBL/GenBank/DDBJ databases">
        <title>Complete genome sequence of Thauera aromatica, a model organism for studying aromatic compound degradation under denitrifying conditions.</title>
        <authorList>
            <person name="Lo H.-Y."/>
            <person name="Goris T."/>
            <person name="Boll M."/>
            <person name="Mueller J.A."/>
        </authorList>
    </citation>
    <scope>NUCLEOTIDE SEQUENCE [LARGE SCALE GENOMIC DNA]</scope>
    <source>
        <strain evidence="1 2">K172</strain>
    </source>
</reference>
<dbReference type="AlphaFoldDB" id="A0A2R4BPC3"/>
<dbReference type="Proteomes" id="UP000241885">
    <property type="component" value="Chromosome"/>
</dbReference>
<name>A0A2R4BPC3_THAAR</name>
<evidence type="ECO:0008006" key="3">
    <source>
        <dbReference type="Google" id="ProtNLM"/>
    </source>
</evidence>